<dbReference type="EMBL" id="GBXM01019948">
    <property type="protein sequence ID" value="JAH88629.1"/>
    <property type="molecule type" value="Transcribed_RNA"/>
</dbReference>
<dbReference type="AlphaFoldDB" id="A0A0E9WE05"/>
<sequence length="35" mass="4235">MYLVRMVYSTYASCSRDTHTTLTFFIMCLQIYFLD</sequence>
<reference evidence="1" key="1">
    <citation type="submission" date="2014-11" db="EMBL/GenBank/DDBJ databases">
        <authorList>
            <person name="Amaro Gonzalez C."/>
        </authorList>
    </citation>
    <scope>NUCLEOTIDE SEQUENCE</scope>
</reference>
<reference evidence="1" key="2">
    <citation type="journal article" date="2015" name="Fish Shellfish Immunol.">
        <title>Early steps in the European eel (Anguilla anguilla)-Vibrio vulnificus interaction in the gills: Role of the RtxA13 toxin.</title>
        <authorList>
            <person name="Callol A."/>
            <person name="Pajuelo D."/>
            <person name="Ebbesson L."/>
            <person name="Teles M."/>
            <person name="MacKenzie S."/>
            <person name="Amaro C."/>
        </authorList>
    </citation>
    <scope>NUCLEOTIDE SEQUENCE</scope>
</reference>
<protein>
    <submittedName>
        <fullName evidence="1">Uncharacterized protein</fullName>
    </submittedName>
</protein>
<name>A0A0E9WE05_ANGAN</name>
<evidence type="ECO:0000313" key="1">
    <source>
        <dbReference type="EMBL" id="JAH88629.1"/>
    </source>
</evidence>
<proteinExistence type="predicted"/>
<accession>A0A0E9WE05</accession>
<organism evidence="1">
    <name type="scientific">Anguilla anguilla</name>
    <name type="common">European freshwater eel</name>
    <name type="synonym">Muraena anguilla</name>
    <dbReference type="NCBI Taxonomy" id="7936"/>
    <lineage>
        <taxon>Eukaryota</taxon>
        <taxon>Metazoa</taxon>
        <taxon>Chordata</taxon>
        <taxon>Craniata</taxon>
        <taxon>Vertebrata</taxon>
        <taxon>Euteleostomi</taxon>
        <taxon>Actinopterygii</taxon>
        <taxon>Neopterygii</taxon>
        <taxon>Teleostei</taxon>
        <taxon>Anguilliformes</taxon>
        <taxon>Anguillidae</taxon>
        <taxon>Anguilla</taxon>
    </lineage>
</organism>